<evidence type="ECO:0000313" key="2">
    <source>
        <dbReference type="EMBL" id="KAG3222013.1"/>
    </source>
</evidence>
<comment type="caution">
    <text evidence="3">The sequence shown here is derived from an EMBL/GenBank/DDBJ whole genome shotgun (WGS) entry which is preliminary data.</text>
</comment>
<dbReference type="EMBL" id="RCMV01000197">
    <property type="protein sequence ID" value="KAG3222013.1"/>
    <property type="molecule type" value="Genomic_DNA"/>
</dbReference>
<sequence>MRRCWTQHVAESNLMTTLAKNQQLNVASAQSMLAGEKLFLV</sequence>
<reference evidence="1" key="2">
    <citation type="submission" date="2018-10" db="EMBL/GenBank/DDBJ databases">
        <title>Effector identification in a new, highly contiguous assembly of the strawberry crown rot pathogen Phytophthora cactorum.</title>
        <authorList>
            <person name="Armitage A.D."/>
            <person name="Nellist C.F."/>
            <person name="Bates H."/>
            <person name="Vickerstaff R.J."/>
            <person name="Harrison R.J."/>
        </authorList>
    </citation>
    <scope>NUCLEOTIDE SEQUENCE</scope>
    <source>
        <strain evidence="1">4032</strain>
        <strain evidence="2">P421</strain>
    </source>
</reference>
<dbReference type="AlphaFoldDB" id="A0A329RT48"/>
<dbReference type="Proteomes" id="UP000774804">
    <property type="component" value="Unassembled WGS sequence"/>
</dbReference>
<dbReference type="EMBL" id="MJFZ01000546">
    <property type="protein sequence ID" value="RAW27665.1"/>
    <property type="molecule type" value="Genomic_DNA"/>
</dbReference>
<proteinExistence type="predicted"/>
<name>A0A329RT48_9STRA</name>
<evidence type="ECO:0000313" key="4">
    <source>
        <dbReference type="Proteomes" id="UP000251314"/>
    </source>
</evidence>
<dbReference type="Proteomes" id="UP000760860">
    <property type="component" value="Unassembled WGS sequence"/>
</dbReference>
<protein>
    <submittedName>
        <fullName evidence="3">Uncharacterized protein</fullName>
    </submittedName>
</protein>
<dbReference type="VEuPathDB" id="FungiDB:PC110_g15933"/>
<evidence type="ECO:0000313" key="3">
    <source>
        <dbReference type="EMBL" id="RAW27665.1"/>
    </source>
</evidence>
<reference evidence="3 4" key="1">
    <citation type="submission" date="2018-01" db="EMBL/GenBank/DDBJ databases">
        <title>Draft genome of the strawberry crown rot pathogen Phytophthora cactorum.</title>
        <authorList>
            <person name="Armitage A.D."/>
            <person name="Lysoe E."/>
            <person name="Nellist C.F."/>
            <person name="Harrison R.J."/>
            <person name="Brurberg M.B."/>
        </authorList>
    </citation>
    <scope>NUCLEOTIDE SEQUENCE [LARGE SCALE GENOMIC DNA]</scope>
    <source>
        <strain evidence="3 4">10300</strain>
    </source>
</reference>
<dbReference type="EMBL" id="RCMI01000248">
    <property type="protein sequence ID" value="KAG2922637.1"/>
    <property type="molecule type" value="Genomic_DNA"/>
</dbReference>
<accession>A0A329RT48</accession>
<evidence type="ECO:0000313" key="1">
    <source>
        <dbReference type="EMBL" id="KAG2922637.1"/>
    </source>
</evidence>
<organism evidence="3 4">
    <name type="scientific">Phytophthora cactorum</name>
    <dbReference type="NCBI Taxonomy" id="29920"/>
    <lineage>
        <taxon>Eukaryota</taxon>
        <taxon>Sar</taxon>
        <taxon>Stramenopiles</taxon>
        <taxon>Oomycota</taxon>
        <taxon>Peronosporomycetes</taxon>
        <taxon>Peronosporales</taxon>
        <taxon>Peronosporaceae</taxon>
        <taxon>Phytophthora</taxon>
    </lineage>
</organism>
<gene>
    <name evidence="3" type="ORF">PC110_g15933</name>
    <name evidence="1" type="ORF">PC115_g9170</name>
    <name evidence="2" type="ORF">PC129_g7254</name>
</gene>
<dbReference type="Proteomes" id="UP000251314">
    <property type="component" value="Unassembled WGS sequence"/>
</dbReference>
<keyword evidence="4" id="KW-1185">Reference proteome</keyword>